<feature type="domain" description="Chemokine interleukin-8-like" evidence="4">
    <location>
        <begin position="34"/>
        <end position="91"/>
    </location>
</feature>
<keyword evidence="1" id="KW-0202">Cytokine</keyword>
<dbReference type="AlphaFoldDB" id="A0A9N7U4X4"/>
<dbReference type="Pfam" id="PF00048">
    <property type="entry name" value="IL8"/>
    <property type="match status" value="1"/>
</dbReference>
<dbReference type="EMBL" id="CADEAL010000757">
    <property type="protein sequence ID" value="CAB1424823.1"/>
    <property type="molecule type" value="Genomic_DNA"/>
</dbReference>
<evidence type="ECO:0000313" key="6">
    <source>
        <dbReference type="Proteomes" id="UP001153269"/>
    </source>
</evidence>
<dbReference type="GO" id="GO:0008009">
    <property type="term" value="F:chemokine activity"/>
    <property type="evidence" value="ECO:0007669"/>
    <property type="project" value="InterPro"/>
</dbReference>
<keyword evidence="3" id="KW-0732">Signal</keyword>
<name>A0A9N7U4X4_PLEPL</name>
<evidence type="ECO:0000313" key="5">
    <source>
        <dbReference type="EMBL" id="CAB1424823.1"/>
    </source>
</evidence>
<dbReference type="Proteomes" id="UP001153269">
    <property type="component" value="Unassembled WGS sequence"/>
</dbReference>
<dbReference type="InterPro" id="IPR036048">
    <property type="entry name" value="Interleukin_8-like_sf"/>
</dbReference>
<keyword evidence="6" id="KW-1185">Reference proteome</keyword>
<dbReference type="GO" id="GO:0005615">
    <property type="term" value="C:extracellular space"/>
    <property type="evidence" value="ECO:0007669"/>
    <property type="project" value="UniProtKB-KW"/>
</dbReference>
<feature type="chain" id="PRO_5040375184" description="Chemokine interleukin-8-like domain-containing protein" evidence="3">
    <location>
        <begin position="29"/>
        <end position="136"/>
    </location>
</feature>
<comment type="caution">
    <text evidence="5">The sequence shown here is derived from an EMBL/GenBank/DDBJ whole genome shotgun (WGS) entry which is preliminary data.</text>
</comment>
<sequence length="136" mass="15298">MQLHLQSVCQLALLGLCCVLITVRESDGTFVPGRCLCHETVSRIRGPLKELTVYPKSPTCNTVTVIVTNSNNELVCLNPEAPLGKRFIHCWNRAHKLGRDEKLCLKRRRGKGKGRKRLRSRQRSQDLNTRASSSSS</sequence>
<feature type="compositionally biased region" description="Basic residues" evidence="2">
    <location>
        <begin position="109"/>
        <end position="122"/>
    </location>
</feature>
<feature type="signal peptide" evidence="3">
    <location>
        <begin position="1"/>
        <end position="28"/>
    </location>
</feature>
<dbReference type="InterPro" id="IPR001811">
    <property type="entry name" value="Chemokine_IL8-like_dom"/>
</dbReference>
<proteinExistence type="predicted"/>
<evidence type="ECO:0000256" key="1">
    <source>
        <dbReference type="ARBA" id="ARBA00022514"/>
    </source>
</evidence>
<evidence type="ECO:0000256" key="2">
    <source>
        <dbReference type="SAM" id="MobiDB-lite"/>
    </source>
</evidence>
<dbReference type="GO" id="GO:0006955">
    <property type="term" value="P:immune response"/>
    <property type="evidence" value="ECO:0007669"/>
    <property type="project" value="InterPro"/>
</dbReference>
<protein>
    <recommendedName>
        <fullName evidence="4">Chemokine interleukin-8-like domain-containing protein</fullName>
    </recommendedName>
</protein>
<dbReference type="Gene3D" id="2.40.50.40">
    <property type="match status" value="1"/>
</dbReference>
<evidence type="ECO:0000259" key="4">
    <source>
        <dbReference type="Pfam" id="PF00048"/>
    </source>
</evidence>
<feature type="region of interest" description="Disordered" evidence="2">
    <location>
        <begin position="109"/>
        <end position="136"/>
    </location>
</feature>
<dbReference type="OrthoDB" id="9948647at2759"/>
<evidence type="ECO:0000256" key="3">
    <source>
        <dbReference type="SAM" id="SignalP"/>
    </source>
</evidence>
<gene>
    <name evidence="5" type="ORF">PLEPLA_LOCUS12751</name>
</gene>
<accession>A0A9N7U4X4</accession>
<feature type="compositionally biased region" description="Polar residues" evidence="2">
    <location>
        <begin position="126"/>
        <end position="136"/>
    </location>
</feature>
<organism evidence="5 6">
    <name type="scientific">Pleuronectes platessa</name>
    <name type="common">European plaice</name>
    <dbReference type="NCBI Taxonomy" id="8262"/>
    <lineage>
        <taxon>Eukaryota</taxon>
        <taxon>Metazoa</taxon>
        <taxon>Chordata</taxon>
        <taxon>Craniata</taxon>
        <taxon>Vertebrata</taxon>
        <taxon>Euteleostomi</taxon>
        <taxon>Actinopterygii</taxon>
        <taxon>Neopterygii</taxon>
        <taxon>Teleostei</taxon>
        <taxon>Neoteleostei</taxon>
        <taxon>Acanthomorphata</taxon>
        <taxon>Carangaria</taxon>
        <taxon>Pleuronectiformes</taxon>
        <taxon>Pleuronectoidei</taxon>
        <taxon>Pleuronectidae</taxon>
        <taxon>Pleuronectes</taxon>
    </lineage>
</organism>
<dbReference type="SUPFAM" id="SSF54117">
    <property type="entry name" value="Interleukin 8-like chemokines"/>
    <property type="match status" value="1"/>
</dbReference>
<reference evidence="5" key="1">
    <citation type="submission" date="2020-03" db="EMBL/GenBank/DDBJ databases">
        <authorList>
            <person name="Weist P."/>
        </authorList>
    </citation>
    <scope>NUCLEOTIDE SEQUENCE</scope>
</reference>